<reference evidence="3 4" key="1">
    <citation type="journal article" date="2021" name="Int. J. Syst. Evol. Microbiol.">
        <title>Reticulibacter mediterranei gen. nov., sp. nov., within the new family Reticulibacteraceae fam. nov., and Ktedonospora formicarum gen. nov., sp. nov., Ktedonobacter robiniae sp. nov., Dictyobacter formicarum sp. nov. and Dictyobacter arantiisoli sp. nov., belonging to the class Ktedonobacteria.</title>
        <authorList>
            <person name="Yabe S."/>
            <person name="Zheng Y."/>
            <person name="Wang C.M."/>
            <person name="Sakai Y."/>
            <person name="Abe K."/>
            <person name="Yokota A."/>
            <person name="Donadio S."/>
            <person name="Cavaletti L."/>
            <person name="Monciardini P."/>
        </authorList>
    </citation>
    <scope>NUCLEOTIDE SEQUENCE [LARGE SCALE GENOMIC DNA]</scope>
    <source>
        <strain evidence="3 4">SOSP1-30</strain>
    </source>
</reference>
<name>A0ABQ3UGJ2_9CHLR</name>
<keyword evidence="2" id="KW-0472">Membrane</keyword>
<accession>A0ABQ3UGJ2</accession>
<evidence type="ECO:0000256" key="2">
    <source>
        <dbReference type="SAM" id="Phobius"/>
    </source>
</evidence>
<keyword evidence="2" id="KW-0812">Transmembrane</keyword>
<evidence type="ECO:0000313" key="3">
    <source>
        <dbReference type="EMBL" id="GHO51825.1"/>
    </source>
</evidence>
<evidence type="ECO:0008006" key="5">
    <source>
        <dbReference type="Google" id="ProtNLM"/>
    </source>
</evidence>
<proteinExistence type="predicted"/>
<feature type="transmembrane region" description="Helical" evidence="2">
    <location>
        <begin position="130"/>
        <end position="149"/>
    </location>
</feature>
<dbReference type="Proteomes" id="UP000654345">
    <property type="component" value="Unassembled WGS sequence"/>
</dbReference>
<comment type="caution">
    <text evidence="3">The sequence shown here is derived from an EMBL/GenBank/DDBJ whole genome shotgun (WGS) entry which is preliminary data.</text>
</comment>
<feature type="transmembrane region" description="Helical" evidence="2">
    <location>
        <begin position="194"/>
        <end position="212"/>
    </location>
</feature>
<feature type="region of interest" description="Disordered" evidence="1">
    <location>
        <begin position="1"/>
        <end position="21"/>
    </location>
</feature>
<feature type="transmembrane region" description="Helical" evidence="2">
    <location>
        <begin position="55"/>
        <end position="73"/>
    </location>
</feature>
<organism evidence="3 4">
    <name type="scientific">Ktedonobacter robiniae</name>
    <dbReference type="NCBI Taxonomy" id="2778365"/>
    <lineage>
        <taxon>Bacteria</taxon>
        <taxon>Bacillati</taxon>
        <taxon>Chloroflexota</taxon>
        <taxon>Ktedonobacteria</taxon>
        <taxon>Ktedonobacterales</taxon>
        <taxon>Ktedonobacteraceae</taxon>
        <taxon>Ktedonobacter</taxon>
    </lineage>
</organism>
<dbReference type="EMBL" id="BNJG01000001">
    <property type="protein sequence ID" value="GHO51825.1"/>
    <property type="molecule type" value="Genomic_DNA"/>
</dbReference>
<protein>
    <recommendedName>
        <fullName evidence="5">FUSC family protein</fullName>
    </recommendedName>
</protein>
<keyword evidence="2" id="KW-1133">Transmembrane helix</keyword>
<evidence type="ECO:0000313" key="4">
    <source>
        <dbReference type="Proteomes" id="UP000654345"/>
    </source>
</evidence>
<feature type="transmembrane region" description="Helical" evidence="2">
    <location>
        <begin position="156"/>
        <end position="174"/>
    </location>
</feature>
<feature type="transmembrane region" description="Helical" evidence="2">
    <location>
        <begin position="102"/>
        <end position="124"/>
    </location>
</feature>
<feature type="transmembrane region" description="Helical" evidence="2">
    <location>
        <begin position="79"/>
        <end position="97"/>
    </location>
</feature>
<dbReference type="RefSeq" id="WP_201368793.1">
    <property type="nucleotide sequence ID" value="NZ_BNJG01000001.1"/>
</dbReference>
<evidence type="ECO:0000256" key="1">
    <source>
        <dbReference type="SAM" id="MobiDB-lite"/>
    </source>
</evidence>
<gene>
    <name evidence="3" type="ORF">KSB_03000</name>
</gene>
<sequence length="369" mass="41061">MTHPTNTEPRASVPLRETPTPPLPRTNWWLRMTSTGWDLPQETIEQREKVRRSRLTSWILLGMLVTLVAFIPATFMDRASAFAVLFALAGVLVAILCNRAGLVTVAGTILVILSCLAVIGVVLGSTDGKIHLVYLPAYDVLVISVILGASILPRGAAFIIAGVNVVLIYGDLMLQPWSTDLHQALSQYSMAVIAGRPVAIQIMTAVIAFLWVRGMDQAVRRADRAEELRTIEQRFSMAETERKARVEEFVQEVINALRLLANGQEGLIILSSDHPLHQQGMFINNQLRQFYRLKQGGPTNEQTAYAAKLLLTMLQRINTGQSMVNGLDPQLFMTQVPVIDEISWHLYYMLQGKYAPMLSPRSPAQDGRF</sequence>
<keyword evidence="4" id="KW-1185">Reference proteome</keyword>